<evidence type="ECO:0000313" key="7">
    <source>
        <dbReference type="EMBL" id="MBB4942886.1"/>
    </source>
</evidence>
<dbReference type="Pfam" id="PF00239">
    <property type="entry name" value="Resolvase"/>
    <property type="match status" value="1"/>
</dbReference>
<dbReference type="InterPro" id="IPR050639">
    <property type="entry name" value="SSR_resolvase"/>
</dbReference>
<keyword evidence="4" id="KW-0233">DNA recombination</keyword>
<proteinExistence type="inferred from homology"/>
<feature type="compositionally biased region" description="Basic and acidic residues" evidence="5">
    <location>
        <begin position="10"/>
        <end position="20"/>
    </location>
</feature>
<sequence length="195" mass="21636">MSRIGYGRASTRDQNPDSQRDALTAAGCDRIFVDKASGRIDRRPELDKALDYLRPGDTFVITRLSRAARSLRHLLDLAAKLRECEVDLLVLKQGIDTSTPGGRLQFHMFGAFDEFLRELIVEGTLEGLASARARGRAGGRPPALDAHGVEMARALYEMKGEDGKRRYTVQQIADRLGVSRATIYRHLDPDKPVSA</sequence>
<dbReference type="PROSITE" id="PS51736">
    <property type="entry name" value="RECOMBINASES_3"/>
    <property type="match status" value="1"/>
</dbReference>
<dbReference type="Gene3D" id="3.40.50.1390">
    <property type="entry name" value="Resolvase, N-terminal catalytic domain"/>
    <property type="match status" value="1"/>
</dbReference>
<feature type="domain" description="Resolvase/invertase-type recombinase catalytic" evidence="6">
    <location>
        <begin position="2"/>
        <end position="135"/>
    </location>
</feature>
<evidence type="ECO:0000256" key="3">
    <source>
        <dbReference type="ARBA" id="ARBA00023125"/>
    </source>
</evidence>
<organism evidence="7 8">
    <name type="scientific">Streptosporangium album</name>
    <dbReference type="NCBI Taxonomy" id="47479"/>
    <lineage>
        <taxon>Bacteria</taxon>
        <taxon>Bacillati</taxon>
        <taxon>Actinomycetota</taxon>
        <taxon>Actinomycetes</taxon>
        <taxon>Streptosporangiales</taxon>
        <taxon>Streptosporangiaceae</taxon>
        <taxon>Streptosporangium</taxon>
    </lineage>
</organism>
<keyword evidence="2" id="KW-0229">DNA integration</keyword>
<reference evidence="7 8" key="1">
    <citation type="submission" date="2020-08" db="EMBL/GenBank/DDBJ databases">
        <title>Sequencing the genomes of 1000 actinobacteria strains.</title>
        <authorList>
            <person name="Klenk H.-P."/>
        </authorList>
    </citation>
    <scope>NUCLEOTIDE SEQUENCE [LARGE SCALE GENOMIC DNA]</scope>
    <source>
        <strain evidence="7 8">DSM 43023</strain>
    </source>
</reference>
<dbReference type="FunFam" id="3.40.50.1390:FF:000001">
    <property type="entry name" value="DNA recombinase"/>
    <property type="match status" value="1"/>
</dbReference>
<comment type="caution">
    <text evidence="7">The sequence shown here is derived from an EMBL/GenBank/DDBJ whole genome shotgun (WGS) entry which is preliminary data.</text>
</comment>
<evidence type="ECO:0000256" key="2">
    <source>
        <dbReference type="ARBA" id="ARBA00022908"/>
    </source>
</evidence>
<evidence type="ECO:0000256" key="4">
    <source>
        <dbReference type="ARBA" id="ARBA00023172"/>
    </source>
</evidence>
<evidence type="ECO:0000313" key="8">
    <source>
        <dbReference type="Proteomes" id="UP000534286"/>
    </source>
</evidence>
<evidence type="ECO:0000256" key="5">
    <source>
        <dbReference type="SAM" id="MobiDB-lite"/>
    </source>
</evidence>
<dbReference type="InterPro" id="IPR009057">
    <property type="entry name" value="Homeodomain-like_sf"/>
</dbReference>
<dbReference type="GO" id="GO:0015074">
    <property type="term" value="P:DNA integration"/>
    <property type="evidence" value="ECO:0007669"/>
    <property type="project" value="UniProtKB-KW"/>
</dbReference>
<gene>
    <name evidence="7" type="ORF">FHR32_007286</name>
</gene>
<evidence type="ECO:0000256" key="1">
    <source>
        <dbReference type="ARBA" id="ARBA00009913"/>
    </source>
</evidence>
<dbReference type="GO" id="GO:0000150">
    <property type="term" value="F:DNA strand exchange activity"/>
    <property type="evidence" value="ECO:0007669"/>
    <property type="project" value="InterPro"/>
</dbReference>
<dbReference type="InterPro" id="IPR036162">
    <property type="entry name" value="Resolvase-like_N_sf"/>
</dbReference>
<dbReference type="Gene3D" id="1.10.10.60">
    <property type="entry name" value="Homeodomain-like"/>
    <property type="match status" value="1"/>
</dbReference>
<dbReference type="RefSeq" id="WP_184758831.1">
    <property type="nucleotide sequence ID" value="NZ_BAABEK010000179.1"/>
</dbReference>
<dbReference type="SUPFAM" id="SSF53041">
    <property type="entry name" value="Resolvase-like"/>
    <property type="match status" value="1"/>
</dbReference>
<dbReference type="SMART" id="SM00857">
    <property type="entry name" value="Resolvase"/>
    <property type="match status" value="1"/>
</dbReference>
<dbReference type="Pfam" id="PF02796">
    <property type="entry name" value="HTH_7"/>
    <property type="match status" value="1"/>
</dbReference>
<keyword evidence="8" id="KW-1185">Reference proteome</keyword>
<dbReference type="InterPro" id="IPR006120">
    <property type="entry name" value="Resolvase_HTH_dom"/>
</dbReference>
<dbReference type="PANTHER" id="PTHR30461:SF2">
    <property type="entry name" value="SERINE RECOMBINASE PINE-RELATED"/>
    <property type="match status" value="1"/>
</dbReference>
<dbReference type="InterPro" id="IPR006119">
    <property type="entry name" value="Resolv_N"/>
</dbReference>
<dbReference type="Proteomes" id="UP000534286">
    <property type="component" value="Unassembled WGS sequence"/>
</dbReference>
<dbReference type="PANTHER" id="PTHR30461">
    <property type="entry name" value="DNA-INVERTASE FROM LAMBDOID PROPHAGE"/>
    <property type="match status" value="1"/>
</dbReference>
<evidence type="ECO:0000259" key="6">
    <source>
        <dbReference type="PROSITE" id="PS51736"/>
    </source>
</evidence>
<name>A0A7W7WD94_9ACTN</name>
<dbReference type="AlphaFoldDB" id="A0A7W7WD94"/>
<protein>
    <submittedName>
        <fullName evidence="7">DNA invertase Pin-like site-specific DNA recombinase</fullName>
    </submittedName>
</protein>
<dbReference type="EMBL" id="JACHJU010000004">
    <property type="protein sequence ID" value="MBB4942886.1"/>
    <property type="molecule type" value="Genomic_DNA"/>
</dbReference>
<dbReference type="SUPFAM" id="SSF46689">
    <property type="entry name" value="Homeodomain-like"/>
    <property type="match status" value="1"/>
</dbReference>
<feature type="region of interest" description="Disordered" evidence="5">
    <location>
        <begin position="1"/>
        <end position="21"/>
    </location>
</feature>
<keyword evidence="3" id="KW-0238">DNA-binding</keyword>
<accession>A0A7W7WD94</accession>
<comment type="similarity">
    <text evidence="1">Belongs to the site-specific recombinase resolvase family.</text>
</comment>
<dbReference type="CDD" id="cd03768">
    <property type="entry name" value="SR_ResInv"/>
    <property type="match status" value="1"/>
</dbReference>
<dbReference type="GO" id="GO:0003677">
    <property type="term" value="F:DNA binding"/>
    <property type="evidence" value="ECO:0007669"/>
    <property type="project" value="UniProtKB-KW"/>
</dbReference>